<dbReference type="Proteomes" id="UP001152888">
    <property type="component" value="Unassembled WGS sequence"/>
</dbReference>
<evidence type="ECO:0000256" key="7">
    <source>
        <dbReference type="PIRSR" id="PIRSR000524-1"/>
    </source>
</evidence>
<dbReference type="GO" id="GO:0008453">
    <property type="term" value="F:alanine-glyoxylate transaminase activity"/>
    <property type="evidence" value="ECO:0007669"/>
    <property type="project" value="UniProtKB-EC"/>
</dbReference>
<evidence type="ECO:0000256" key="10">
    <source>
        <dbReference type="RuleBase" id="RU004504"/>
    </source>
</evidence>
<feature type="modified residue" description="N6-(pyridoxal phosphate)lysine" evidence="8">
    <location>
        <position position="204"/>
    </location>
</feature>
<dbReference type="InterPro" id="IPR020578">
    <property type="entry name" value="Aminotrans_V_PyrdxlP_BS"/>
</dbReference>
<evidence type="ECO:0000256" key="2">
    <source>
        <dbReference type="ARBA" id="ARBA00009236"/>
    </source>
</evidence>
<evidence type="ECO:0000256" key="3">
    <source>
        <dbReference type="ARBA" id="ARBA00022576"/>
    </source>
</evidence>
<dbReference type="PROSITE" id="PS00595">
    <property type="entry name" value="AA_TRANSFER_CLASS_5"/>
    <property type="match status" value="1"/>
</dbReference>
<dbReference type="EC" id="2.6.1.44" evidence="6"/>
<dbReference type="OrthoDB" id="7403325at2759"/>
<evidence type="ECO:0000259" key="11">
    <source>
        <dbReference type="Pfam" id="PF00266"/>
    </source>
</evidence>
<dbReference type="Pfam" id="PF00266">
    <property type="entry name" value="Aminotran_5"/>
    <property type="match status" value="1"/>
</dbReference>
<dbReference type="PANTHER" id="PTHR21152">
    <property type="entry name" value="AMINOTRANSFERASE CLASS V"/>
    <property type="match status" value="1"/>
</dbReference>
<evidence type="ECO:0000256" key="9">
    <source>
        <dbReference type="RuleBase" id="RU004075"/>
    </source>
</evidence>
<protein>
    <recommendedName>
        <fullName evidence="6">Alanine--glyoxylate aminotransferase</fullName>
        <ecNumber evidence="6">2.6.1.44</ecNumber>
    </recommendedName>
</protein>
<dbReference type="CDD" id="cd06451">
    <property type="entry name" value="AGAT_like"/>
    <property type="match status" value="1"/>
</dbReference>
<proteinExistence type="inferred from homology"/>
<accession>A0A9P0LZ77</accession>
<dbReference type="GO" id="GO:0004760">
    <property type="term" value="F:L-serine-pyruvate transaminase activity"/>
    <property type="evidence" value="ECO:0007669"/>
    <property type="project" value="TreeGrafter"/>
</dbReference>
<dbReference type="InterPro" id="IPR015421">
    <property type="entry name" value="PyrdxlP-dep_Trfase_major"/>
</dbReference>
<name>A0A9P0LZ77_ACAOB</name>
<organism evidence="12 13">
    <name type="scientific">Acanthoscelides obtectus</name>
    <name type="common">Bean weevil</name>
    <name type="synonym">Bruchus obtectus</name>
    <dbReference type="NCBI Taxonomy" id="200917"/>
    <lineage>
        <taxon>Eukaryota</taxon>
        <taxon>Metazoa</taxon>
        <taxon>Ecdysozoa</taxon>
        <taxon>Arthropoda</taxon>
        <taxon>Hexapoda</taxon>
        <taxon>Insecta</taxon>
        <taxon>Pterygota</taxon>
        <taxon>Neoptera</taxon>
        <taxon>Endopterygota</taxon>
        <taxon>Coleoptera</taxon>
        <taxon>Polyphaga</taxon>
        <taxon>Cucujiformia</taxon>
        <taxon>Chrysomeloidea</taxon>
        <taxon>Chrysomelidae</taxon>
        <taxon>Bruchinae</taxon>
        <taxon>Bruchini</taxon>
        <taxon>Acanthoscelides</taxon>
    </lineage>
</organism>
<dbReference type="GO" id="GO:0005777">
    <property type="term" value="C:peroxisome"/>
    <property type="evidence" value="ECO:0007669"/>
    <property type="project" value="TreeGrafter"/>
</dbReference>
<evidence type="ECO:0000256" key="8">
    <source>
        <dbReference type="PIRSR" id="PIRSR000524-50"/>
    </source>
</evidence>
<dbReference type="EMBL" id="CAKOFQ010007645">
    <property type="protein sequence ID" value="CAH2005508.1"/>
    <property type="molecule type" value="Genomic_DNA"/>
</dbReference>
<dbReference type="Gene3D" id="3.40.640.10">
    <property type="entry name" value="Type I PLP-dependent aspartate aminotransferase-like (Major domain)"/>
    <property type="match status" value="1"/>
</dbReference>
<dbReference type="AlphaFoldDB" id="A0A9P0LZ77"/>
<comment type="caution">
    <text evidence="12">The sequence shown here is derived from an EMBL/GenBank/DDBJ whole genome shotgun (WGS) entry which is preliminary data.</text>
</comment>
<keyword evidence="3" id="KW-0032">Aminotransferase</keyword>
<keyword evidence="13" id="KW-1185">Reference proteome</keyword>
<evidence type="ECO:0000256" key="5">
    <source>
        <dbReference type="ARBA" id="ARBA00022898"/>
    </source>
</evidence>
<dbReference type="InterPro" id="IPR000192">
    <property type="entry name" value="Aminotrans_V_dom"/>
</dbReference>
<dbReference type="PANTHER" id="PTHR21152:SF40">
    <property type="entry name" value="ALANINE--GLYOXYLATE AMINOTRANSFERASE"/>
    <property type="match status" value="1"/>
</dbReference>
<evidence type="ECO:0000313" key="12">
    <source>
        <dbReference type="EMBL" id="CAH2005508.1"/>
    </source>
</evidence>
<comment type="cofactor">
    <cofactor evidence="1 6 8 10">
        <name>pyridoxal 5'-phosphate</name>
        <dbReference type="ChEBI" id="CHEBI:597326"/>
    </cofactor>
</comment>
<dbReference type="InterPro" id="IPR024169">
    <property type="entry name" value="SP_NH2Trfase/AEP_transaminase"/>
</dbReference>
<dbReference type="FunFam" id="3.40.640.10:FF:000027">
    <property type="entry name" value="Serine--pyruvate aminotransferase, mitochondrial"/>
    <property type="match status" value="1"/>
</dbReference>
<evidence type="ECO:0000256" key="1">
    <source>
        <dbReference type="ARBA" id="ARBA00001933"/>
    </source>
</evidence>
<dbReference type="GO" id="GO:0019265">
    <property type="term" value="P:glycine biosynthetic process, by transamination of glyoxylate"/>
    <property type="evidence" value="ECO:0007669"/>
    <property type="project" value="TreeGrafter"/>
</dbReference>
<evidence type="ECO:0000313" key="13">
    <source>
        <dbReference type="Proteomes" id="UP001152888"/>
    </source>
</evidence>
<keyword evidence="5 6" id="KW-0663">Pyridoxal phosphate</keyword>
<comment type="similarity">
    <text evidence="2 6 9">Belongs to the class-V pyridoxal-phosphate-dependent aminotransferase family.</text>
</comment>
<feature type="domain" description="Aminotransferase class V" evidence="11">
    <location>
        <begin position="42"/>
        <end position="346"/>
    </location>
</feature>
<dbReference type="SUPFAM" id="SSF53383">
    <property type="entry name" value="PLP-dependent transferases"/>
    <property type="match status" value="1"/>
</dbReference>
<dbReference type="PIRSF" id="PIRSF000524">
    <property type="entry name" value="SPT"/>
    <property type="match status" value="1"/>
</dbReference>
<feature type="binding site" evidence="7">
    <location>
        <position position="354"/>
    </location>
    <ligand>
        <name>substrate</name>
    </ligand>
</feature>
<comment type="catalytic activity">
    <reaction evidence="6">
        <text>glyoxylate + L-alanine = glycine + pyruvate</text>
        <dbReference type="Rhea" id="RHEA:24248"/>
        <dbReference type="ChEBI" id="CHEBI:15361"/>
        <dbReference type="ChEBI" id="CHEBI:36655"/>
        <dbReference type="ChEBI" id="CHEBI:57305"/>
        <dbReference type="ChEBI" id="CHEBI:57972"/>
        <dbReference type="EC" id="2.6.1.44"/>
    </reaction>
</comment>
<reference evidence="12" key="1">
    <citation type="submission" date="2022-03" db="EMBL/GenBank/DDBJ databases">
        <authorList>
            <person name="Sayadi A."/>
        </authorList>
    </citation>
    <scope>NUCLEOTIDE SEQUENCE</scope>
</reference>
<keyword evidence="4" id="KW-0808">Transferase</keyword>
<dbReference type="InterPro" id="IPR015424">
    <property type="entry name" value="PyrdxlP-dep_Trfase"/>
</dbReference>
<dbReference type="Gene3D" id="3.90.1150.10">
    <property type="entry name" value="Aspartate Aminotransferase, domain 1"/>
    <property type="match status" value="1"/>
</dbReference>
<sequence>MDIGPPECLKTALSVTPKLLMGPGPSTSSPRILQAVRQSVLEHTDPDLFKIMDDIKEGLRYAFQTKNVLTLAISGTGHSGMEAVLSNLLEPGENVLIAITGTWGDRAADMARRYGAIVNTVSSKFGTTLKLSEIEDAVARVRPKLFFIVQGDSSTGVLQPVDNLSAICRRYNCLLAVDVVASLGAVPFYMDRWGIDAAYAGSQKVLGAPPGLAPISFSPRARDVIFSRKTPAPVYYWDMKLVGRQWKCFDEDRIYHHTISSTLLYGLREGLSILADEGLEHAIQRHRTCAKRLYNELEKIGFELFVENEDDRLCTVTTVYIPDWVTWDDVALYMRRQNVTVSGGMGPTAGKAFRIGIMGYNATLQTVTYLINVLQESIKHVKLVTASKL</sequence>
<gene>
    <name evidence="12" type="ORF">ACAOBT_LOCUS28591</name>
</gene>
<dbReference type="InterPro" id="IPR015422">
    <property type="entry name" value="PyrdxlP-dep_Trfase_small"/>
</dbReference>
<evidence type="ECO:0000256" key="4">
    <source>
        <dbReference type="ARBA" id="ARBA00022679"/>
    </source>
</evidence>
<evidence type="ECO:0000256" key="6">
    <source>
        <dbReference type="PIRNR" id="PIRNR000524"/>
    </source>
</evidence>